<feature type="transmembrane region" description="Helical" evidence="2">
    <location>
        <begin position="64"/>
        <end position="83"/>
    </location>
</feature>
<organism evidence="4 5">
    <name type="scientific">Pseudonocardia saturnea</name>
    <dbReference type="NCBI Taxonomy" id="33909"/>
    <lineage>
        <taxon>Bacteria</taxon>
        <taxon>Bacillati</taxon>
        <taxon>Actinomycetota</taxon>
        <taxon>Actinomycetes</taxon>
        <taxon>Pseudonocardiales</taxon>
        <taxon>Pseudonocardiaceae</taxon>
        <taxon>Pseudonocardia</taxon>
    </lineage>
</organism>
<proteinExistence type="predicted"/>
<comment type="caution">
    <text evidence="4">The sequence shown here is derived from an EMBL/GenBank/DDBJ whole genome shotgun (WGS) entry which is preliminary data.</text>
</comment>
<keyword evidence="5" id="KW-1185">Reference proteome</keyword>
<feature type="compositionally biased region" description="Pro residues" evidence="1">
    <location>
        <begin position="1"/>
        <end position="10"/>
    </location>
</feature>
<name>A0ABQ0RSQ5_9PSEU</name>
<feature type="transmembrane region" description="Helical" evidence="2">
    <location>
        <begin position="89"/>
        <end position="107"/>
    </location>
</feature>
<feature type="domain" description="DUF58" evidence="3">
    <location>
        <begin position="256"/>
        <end position="339"/>
    </location>
</feature>
<dbReference type="Proteomes" id="UP000320693">
    <property type="component" value="Unassembled WGS sequence"/>
</dbReference>
<dbReference type="Pfam" id="PF01882">
    <property type="entry name" value="DUF58"/>
    <property type="match status" value="1"/>
</dbReference>
<dbReference type="EMBL" id="BJNH01000009">
    <property type="protein sequence ID" value="GEC23715.1"/>
    <property type="molecule type" value="Genomic_DNA"/>
</dbReference>
<protein>
    <recommendedName>
        <fullName evidence="3">DUF58 domain-containing protein</fullName>
    </recommendedName>
</protein>
<evidence type="ECO:0000313" key="5">
    <source>
        <dbReference type="Proteomes" id="UP000320693"/>
    </source>
</evidence>
<evidence type="ECO:0000313" key="4">
    <source>
        <dbReference type="EMBL" id="GEC23715.1"/>
    </source>
</evidence>
<reference evidence="4 5" key="1">
    <citation type="submission" date="2019-06" db="EMBL/GenBank/DDBJ databases">
        <title>Whole genome shotgun sequence of Pseudonocardia saturnea NBRC 14499.</title>
        <authorList>
            <person name="Hosoyama A."/>
            <person name="Uohara A."/>
            <person name="Ohji S."/>
            <person name="Ichikawa N."/>
        </authorList>
    </citation>
    <scope>NUCLEOTIDE SEQUENCE [LARGE SCALE GENOMIC DNA]</scope>
    <source>
        <strain evidence="4 5">NBRC 14499</strain>
    </source>
</reference>
<keyword evidence="2" id="KW-1133">Transmembrane helix</keyword>
<evidence type="ECO:0000259" key="3">
    <source>
        <dbReference type="Pfam" id="PF01882"/>
    </source>
</evidence>
<feature type="compositionally biased region" description="Low complexity" evidence="1">
    <location>
        <begin position="11"/>
        <end position="34"/>
    </location>
</feature>
<keyword evidence="2" id="KW-0812">Transmembrane</keyword>
<evidence type="ECO:0000256" key="1">
    <source>
        <dbReference type="SAM" id="MobiDB-lite"/>
    </source>
</evidence>
<sequence length="475" mass="49168">MSVSPGPPTARPAGGRAPARPPVGAAAVPAARDAPPGDRPDPAPGPLADVPGTVRKERPAGLTVRGRSLLAGGLAMIVCAVVLDERDLVRVGAFVVLLPLLALLVALRSRRTLQVTRALDPARIQAGESGTALLRIAGGSLLGSLRIADTVPDAAGPSDRYPPRFTVHRLGRRGARVGYPLRPAIRGAYRIGPLRGRGTDALGLAEFRHDVLAADRWLVLPRVTALTGRPSLSSTAAGRGAEGGSKPGAGTPDVLIRPYRQGDELRRVHWRSSARRDELMVRLDDRPDPTGVTLLLDRRDAAHRGHGARSSLEWAVEFTASVTVHLLRRGEAVTLVDESGTRLDDGGGALDPISGEDAVPQRLETLAVLRPSATDALGGAPDPGTGQPDGVLAVLGATAPQDVTALIAAWPRGGHAILLDVDDWSSGTSPGRPATLAAAALRRAGWQATVVPGGTSVQGAWADACGTRTAPGGPR</sequence>
<evidence type="ECO:0000256" key="2">
    <source>
        <dbReference type="SAM" id="Phobius"/>
    </source>
</evidence>
<feature type="region of interest" description="Disordered" evidence="1">
    <location>
        <begin position="1"/>
        <end position="59"/>
    </location>
</feature>
<keyword evidence="2" id="KW-0472">Membrane</keyword>
<gene>
    <name evidence="4" type="ORF">PSA01_07440</name>
</gene>
<feature type="region of interest" description="Disordered" evidence="1">
    <location>
        <begin position="229"/>
        <end position="255"/>
    </location>
</feature>
<dbReference type="InterPro" id="IPR002881">
    <property type="entry name" value="DUF58"/>
</dbReference>
<dbReference type="PANTHER" id="PTHR34351:SF1">
    <property type="entry name" value="SLR1927 PROTEIN"/>
    <property type="match status" value="1"/>
</dbReference>
<accession>A0ABQ0RSQ5</accession>
<dbReference type="PANTHER" id="PTHR34351">
    <property type="entry name" value="SLR1927 PROTEIN-RELATED"/>
    <property type="match status" value="1"/>
</dbReference>